<dbReference type="AlphaFoldDB" id="A0A915ICV4"/>
<dbReference type="InterPro" id="IPR045165">
    <property type="entry name" value="Nitrobindin"/>
</dbReference>
<evidence type="ECO:0000256" key="1">
    <source>
        <dbReference type="ARBA" id="ARBA00036993"/>
    </source>
</evidence>
<dbReference type="PANTHER" id="PTHR15854:SF4">
    <property type="entry name" value="PEROXYNITRITE ISOMERASE THAP4"/>
    <property type="match status" value="1"/>
</dbReference>
<dbReference type="Pfam" id="PF08768">
    <property type="entry name" value="THAP4_heme-bd"/>
    <property type="match status" value="1"/>
</dbReference>
<proteinExistence type="predicted"/>
<dbReference type="WBParaSite" id="nRc.2.0.1.t11727-RA">
    <property type="protein sequence ID" value="nRc.2.0.1.t11727-RA"/>
    <property type="gene ID" value="nRc.2.0.1.g11727"/>
</dbReference>
<evidence type="ECO:0000313" key="3">
    <source>
        <dbReference type="Proteomes" id="UP000887565"/>
    </source>
</evidence>
<sequence>MRPSTKFFDINCAWSCDQCHMVNSTIRTDMPLPPILEPFDFILGHWTTDSNNEERFPVKFDSATKGFNQTLSFLIANVTMFNTPLLNYSCEAANIADPLDIQVNIGFMTLKPDGPDLYKAWIWSTANNGLTVIEEGWVKEGQLMLKSSMIYTTPASNLTIPKQV</sequence>
<name>A0A915ICV4_ROMCU</name>
<dbReference type="InterPro" id="IPR012674">
    <property type="entry name" value="Calycin"/>
</dbReference>
<comment type="catalytic activity">
    <reaction evidence="1">
        <text>peroxynitrite = nitrate</text>
        <dbReference type="Rhea" id="RHEA:63116"/>
        <dbReference type="ChEBI" id="CHEBI:17632"/>
        <dbReference type="ChEBI" id="CHEBI:25941"/>
    </reaction>
    <physiologicalReaction direction="left-to-right" evidence="1">
        <dbReference type="Rhea" id="RHEA:63117"/>
    </physiologicalReaction>
</comment>
<dbReference type="SUPFAM" id="SSF50814">
    <property type="entry name" value="Lipocalins"/>
    <property type="match status" value="1"/>
</dbReference>
<reference evidence="4" key="1">
    <citation type="submission" date="2022-11" db="UniProtKB">
        <authorList>
            <consortium name="WormBaseParasite"/>
        </authorList>
    </citation>
    <scope>IDENTIFICATION</scope>
</reference>
<dbReference type="Gene3D" id="2.40.128.20">
    <property type="match status" value="1"/>
</dbReference>
<protein>
    <submittedName>
        <fullName evidence="4">THAP4-like heme-binding beta-barrel domain-containing protein</fullName>
    </submittedName>
</protein>
<evidence type="ECO:0000259" key="2">
    <source>
        <dbReference type="Pfam" id="PF08768"/>
    </source>
</evidence>
<dbReference type="OMA" id="WIWSTAN"/>
<keyword evidence="3" id="KW-1185">Reference proteome</keyword>
<dbReference type="Proteomes" id="UP000887565">
    <property type="component" value="Unplaced"/>
</dbReference>
<dbReference type="PANTHER" id="PTHR15854">
    <property type="entry name" value="THAP4 PROTEIN"/>
    <property type="match status" value="1"/>
</dbReference>
<accession>A0A915ICV4</accession>
<evidence type="ECO:0000313" key="4">
    <source>
        <dbReference type="WBParaSite" id="nRc.2.0.1.t11727-RA"/>
    </source>
</evidence>
<organism evidence="3 4">
    <name type="scientific">Romanomermis culicivorax</name>
    <name type="common">Nematode worm</name>
    <dbReference type="NCBI Taxonomy" id="13658"/>
    <lineage>
        <taxon>Eukaryota</taxon>
        <taxon>Metazoa</taxon>
        <taxon>Ecdysozoa</taxon>
        <taxon>Nematoda</taxon>
        <taxon>Enoplea</taxon>
        <taxon>Dorylaimia</taxon>
        <taxon>Mermithida</taxon>
        <taxon>Mermithoidea</taxon>
        <taxon>Mermithidae</taxon>
        <taxon>Romanomermis</taxon>
    </lineage>
</organism>
<feature type="domain" description="THAP4-like heme-binding" evidence="2">
    <location>
        <begin position="36"/>
        <end position="156"/>
    </location>
</feature>
<dbReference type="InterPro" id="IPR014878">
    <property type="entry name" value="THAP4-like_heme-bd"/>
</dbReference>